<sequence length="430" mass="48695">MNKTKKSISLIIEILLMFSIILAVLSMFVKVIVLNENTYTDILNKNNTYEQVKESIYNKIDALLSAKNINYDIKESIITEEDVKKEADNVISGFIQYLKTGENNIKPIDVEIYKQRVKDIIGNIIKPTKNDLSFNSNVQTENTVCMVNELEFNNMMVSKEKSKVGQSYFEVQKLDTRSEAEAKVRAILKQKGLTEEQAIQKAIKKGITEEQALKILADYGITIDDESDSEGNQSTSEQPNNSNDSLMQGIDKNTTVNSDKEVSSNSQRENTINQTPADKSTKNKLDGVLNKLLDEAGSSIEKINLDKILESNKLQKLAKITSIIYKMFWMFMMLPIILMAILIKINSKDLNSSLKYIRNAFLLAGLILFAIFFGAYVFKVYEKFNINIVYLKDIISYTIKHFLIVLSTCGVITFVVGLFLLIPTIKKTSK</sequence>
<feature type="region of interest" description="Disordered" evidence="1">
    <location>
        <begin position="224"/>
        <end position="282"/>
    </location>
</feature>
<keyword evidence="2" id="KW-0472">Membrane</keyword>
<protein>
    <submittedName>
        <fullName evidence="3">Uncharacterized protein</fullName>
    </submittedName>
</protein>
<accession>M1MAL9</accession>
<dbReference type="eggNOG" id="ENOG503258Z">
    <property type="taxonomic scope" value="Bacteria"/>
</dbReference>
<feature type="compositionally biased region" description="Polar residues" evidence="1">
    <location>
        <begin position="230"/>
        <end position="278"/>
    </location>
</feature>
<dbReference type="AlphaFoldDB" id="M1MAL9"/>
<evidence type="ECO:0000313" key="3">
    <source>
        <dbReference type="EMBL" id="AGF54999.1"/>
    </source>
</evidence>
<keyword evidence="2" id="KW-1133">Transmembrane helix</keyword>
<dbReference type="PATRIC" id="fig|931276.5.peg.1186"/>
<dbReference type="HOGENOM" id="CLU_613508_0_0_9"/>
<dbReference type="OrthoDB" id="1938648at2"/>
<dbReference type="RefSeq" id="WP_015391324.1">
    <property type="nucleotide sequence ID" value="NC_020291.1"/>
</dbReference>
<keyword evidence="4" id="KW-1185">Reference proteome</keyword>
<proteinExistence type="predicted"/>
<dbReference type="Proteomes" id="UP000011728">
    <property type="component" value="Chromosome"/>
</dbReference>
<gene>
    <name evidence="3" type="ORF">Cspa_c12270</name>
</gene>
<name>M1MAL9_9CLOT</name>
<feature type="transmembrane region" description="Helical" evidence="2">
    <location>
        <begin position="323"/>
        <end position="345"/>
    </location>
</feature>
<feature type="transmembrane region" description="Helical" evidence="2">
    <location>
        <begin position="357"/>
        <end position="378"/>
    </location>
</feature>
<evidence type="ECO:0000256" key="1">
    <source>
        <dbReference type="SAM" id="MobiDB-lite"/>
    </source>
</evidence>
<dbReference type="KEGG" id="csr:Cspa_c12270"/>
<organism evidence="3 4">
    <name type="scientific">Clostridium saccharoperbutylacetonicum N1-4(HMT)</name>
    <dbReference type="NCBI Taxonomy" id="931276"/>
    <lineage>
        <taxon>Bacteria</taxon>
        <taxon>Bacillati</taxon>
        <taxon>Bacillota</taxon>
        <taxon>Clostridia</taxon>
        <taxon>Eubacteriales</taxon>
        <taxon>Clostridiaceae</taxon>
        <taxon>Clostridium</taxon>
    </lineage>
</organism>
<feature type="transmembrane region" description="Helical" evidence="2">
    <location>
        <begin position="7"/>
        <end position="29"/>
    </location>
</feature>
<feature type="transmembrane region" description="Helical" evidence="2">
    <location>
        <begin position="398"/>
        <end position="422"/>
    </location>
</feature>
<keyword evidence="2" id="KW-0812">Transmembrane</keyword>
<reference evidence="3 4" key="1">
    <citation type="submission" date="2013-02" db="EMBL/GenBank/DDBJ databases">
        <title>Genome sequence of Clostridium saccharoperbutylacetonicum N1-4(HMT).</title>
        <authorList>
            <person name="Poehlein A."/>
            <person name="Daniel R."/>
        </authorList>
    </citation>
    <scope>NUCLEOTIDE SEQUENCE [LARGE SCALE GENOMIC DNA]</scope>
    <source>
        <strain evidence="4">N1-4(HMT)</strain>
    </source>
</reference>
<evidence type="ECO:0000256" key="2">
    <source>
        <dbReference type="SAM" id="Phobius"/>
    </source>
</evidence>
<evidence type="ECO:0000313" key="4">
    <source>
        <dbReference type="Proteomes" id="UP000011728"/>
    </source>
</evidence>
<dbReference type="EMBL" id="CP004121">
    <property type="protein sequence ID" value="AGF54999.1"/>
    <property type="molecule type" value="Genomic_DNA"/>
</dbReference>